<evidence type="ECO:0000313" key="3">
    <source>
        <dbReference type="Proteomes" id="UP000752171"/>
    </source>
</evidence>
<evidence type="ECO:0000256" key="1">
    <source>
        <dbReference type="SAM" id="MobiDB-lite"/>
    </source>
</evidence>
<dbReference type="PANTHER" id="PTHR31025">
    <property type="entry name" value="SI:CH211-196P9.1-RELATED"/>
    <property type="match status" value="1"/>
</dbReference>
<protein>
    <submittedName>
        <fullName evidence="2">Sterile alpha motif domain-containing protein 3 isoform X1</fullName>
    </submittedName>
</protein>
<feature type="compositionally biased region" description="Basic and acidic residues" evidence="1">
    <location>
        <begin position="1"/>
        <end position="12"/>
    </location>
</feature>
<dbReference type="PANTHER" id="PTHR31025:SF19">
    <property type="entry name" value="SI:CH73-42K18.1-RELATED"/>
    <property type="match status" value="1"/>
</dbReference>
<feature type="compositionally biased region" description="Basic residues" evidence="1">
    <location>
        <begin position="19"/>
        <end position="28"/>
    </location>
</feature>
<dbReference type="AlphaFoldDB" id="A0A8T2LVL3"/>
<name>A0A8T2LVL3_ASTMX</name>
<gene>
    <name evidence="2" type="ORF">AMEX_G10632</name>
</gene>
<dbReference type="Proteomes" id="UP000752171">
    <property type="component" value="Unassembled WGS sequence"/>
</dbReference>
<organism evidence="2 3">
    <name type="scientific">Astyanax mexicanus</name>
    <name type="common">Blind cave fish</name>
    <name type="synonym">Astyanax fasciatus mexicanus</name>
    <dbReference type="NCBI Taxonomy" id="7994"/>
    <lineage>
        <taxon>Eukaryota</taxon>
        <taxon>Metazoa</taxon>
        <taxon>Chordata</taxon>
        <taxon>Craniata</taxon>
        <taxon>Vertebrata</taxon>
        <taxon>Euteleostomi</taxon>
        <taxon>Actinopterygii</taxon>
        <taxon>Neopterygii</taxon>
        <taxon>Teleostei</taxon>
        <taxon>Ostariophysi</taxon>
        <taxon>Characiformes</taxon>
        <taxon>Characoidei</taxon>
        <taxon>Acestrorhamphidae</taxon>
        <taxon>Acestrorhamphinae</taxon>
        <taxon>Astyanax</taxon>
    </lineage>
</organism>
<reference evidence="2 3" key="1">
    <citation type="submission" date="2021-07" db="EMBL/GenBank/DDBJ databases">
        <authorList>
            <person name="Imarazene B."/>
            <person name="Zahm M."/>
            <person name="Klopp C."/>
            <person name="Cabau C."/>
            <person name="Beille S."/>
            <person name="Jouanno E."/>
            <person name="Castinel A."/>
            <person name="Lluch J."/>
            <person name="Gil L."/>
            <person name="Kuchtly C."/>
            <person name="Lopez Roques C."/>
            <person name="Donnadieu C."/>
            <person name="Parrinello H."/>
            <person name="Journot L."/>
            <person name="Du K."/>
            <person name="Schartl M."/>
            <person name="Retaux S."/>
            <person name="Guiguen Y."/>
        </authorList>
    </citation>
    <scope>NUCLEOTIDE SEQUENCE [LARGE SCALE GENOMIC DNA]</scope>
    <source>
        <strain evidence="2">Pach_M1</strain>
        <tissue evidence="2">Testis</tissue>
    </source>
</reference>
<comment type="caution">
    <text evidence="2">The sequence shown here is derived from an EMBL/GenBank/DDBJ whole genome shotgun (WGS) entry which is preliminary data.</text>
</comment>
<proteinExistence type="predicted"/>
<evidence type="ECO:0000313" key="2">
    <source>
        <dbReference type="EMBL" id="KAG9273862.1"/>
    </source>
</evidence>
<sequence length="137" mass="15892">MRMKGEGKEEHITTTNERNKRRKKKRERRQGMLRLWMMRTPTNTSQLESSLFIIKVLHNIPTNLSSLGVVLEENAVMDNINNLPQAMCLLFGLTYALHLNYPKCMVNTFQFVQQVFLGLGRKELKGKVLNLTNQLAM</sequence>
<feature type="region of interest" description="Disordered" evidence="1">
    <location>
        <begin position="1"/>
        <end position="30"/>
    </location>
</feature>
<dbReference type="EMBL" id="JAICCE010000008">
    <property type="protein sequence ID" value="KAG9273862.1"/>
    <property type="molecule type" value="Genomic_DNA"/>
</dbReference>
<accession>A0A8T2LVL3</accession>